<comment type="caution">
    <text evidence="2">The sequence shown here is derived from an EMBL/GenBank/DDBJ whole genome shotgun (WGS) entry which is preliminary data.</text>
</comment>
<feature type="compositionally biased region" description="Basic residues" evidence="1">
    <location>
        <begin position="1"/>
        <end position="11"/>
    </location>
</feature>
<name>A0AAV9W945_9PEZI</name>
<protein>
    <submittedName>
        <fullName evidence="2">Uncharacterized protein</fullName>
    </submittedName>
</protein>
<dbReference type="Proteomes" id="UP001370758">
    <property type="component" value="Unassembled WGS sequence"/>
</dbReference>
<dbReference type="AlphaFoldDB" id="A0AAV9W945"/>
<evidence type="ECO:0000256" key="1">
    <source>
        <dbReference type="SAM" id="MobiDB-lite"/>
    </source>
</evidence>
<evidence type="ECO:0000313" key="3">
    <source>
        <dbReference type="Proteomes" id="UP001370758"/>
    </source>
</evidence>
<gene>
    <name evidence="2" type="ORF">TWF481_006597</name>
</gene>
<reference evidence="2 3" key="1">
    <citation type="submission" date="2023-08" db="EMBL/GenBank/DDBJ databases">
        <authorList>
            <person name="Palmer J.M."/>
        </authorList>
    </citation>
    <scope>NUCLEOTIDE SEQUENCE [LARGE SCALE GENOMIC DNA]</scope>
    <source>
        <strain evidence="2 3">TWF481</strain>
    </source>
</reference>
<feature type="region of interest" description="Disordered" evidence="1">
    <location>
        <begin position="400"/>
        <end position="419"/>
    </location>
</feature>
<sequence length="857" mass="96696">MLPSSKKRHPYHGSGGTFAMAAAKQQASNPSPPKQQPYYGSAAPFSKSIALRKSSEHESGLTQKPSMGNIYETTRIPQPMRYIRPSISSPDIKQMRRIEEHEAKVERKKRGIIRRILSYPTISPSAARKAKEFDRDADTDTNYEPNFDCGSQVSTLQEYVITRELRACAATAVKGQKFKGKAKGKGGKGVLELDPVVRKASLAVCHHALHRRDLSLSHAVRALKYLAGEERNTILEFAKRIIENGGGNDDDFEEAKVHESNMRYILDKIGITYWDGRQGGPLRSGDFWSDEDRKWETRKFCGLVWYASKVFNNEIDISAETIPDYAVRASCCNKVFPSDATMLSPYFIERWDVRDGIRKYLNQLFDKQFWERVAPLLWVVHTAEPLADKQQTTPIRDIHLPEESEEDVGPPPAYSDSPEELGELDFERGDAAIGRALTCDDAKELMPNSRARASGVGGLNLGFGFIDDIDARTRFSPAGGDTGAGQASYTPTNPKTYPRGMKIVMVQVGPSEFAIYRVYKESEYSDYLTFRNAIDHTADFKRLHLEDADLREFCRMESCWGHQEQTSMKDLVRRVAILGGNGRLSGEVRFMYACLEAGIEMAYTTIAGAWLGIADELGSVPSLRSRGQSVTRGAPEGISKKSFKKWSGDQPLPCAKVNLDERVSAGIWSYFGFRVFDVMYEPNPLSVEFLSSAVAAPFKRWVSFELPDKWQLEQDTYPWEEGCRKIQAFRRGQKVFTNVDEEALEPISARWKQVLLERVEMDRRDILRTLYGEEYAGLKLDELSDRRDEGWYGPLGGGDTGSLAMLGDVFGWKRGKKGTTVGKKDRMRILDVEAVGYEGRETWEKVLARGLMRRVYE</sequence>
<proteinExistence type="predicted"/>
<organism evidence="2 3">
    <name type="scientific">Arthrobotrys musiformis</name>
    <dbReference type="NCBI Taxonomy" id="47236"/>
    <lineage>
        <taxon>Eukaryota</taxon>
        <taxon>Fungi</taxon>
        <taxon>Dikarya</taxon>
        <taxon>Ascomycota</taxon>
        <taxon>Pezizomycotina</taxon>
        <taxon>Orbiliomycetes</taxon>
        <taxon>Orbiliales</taxon>
        <taxon>Orbiliaceae</taxon>
        <taxon>Arthrobotrys</taxon>
    </lineage>
</organism>
<feature type="region of interest" description="Disordered" evidence="1">
    <location>
        <begin position="1"/>
        <end position="45"/>
    </location>
</feature>
<dbReference type="EMBL" id="JAVHJL010000004">
    <property type="protein sequence ID" value="KAK6504657.1"/>
    <property type="molecule type" value="Genomic_DNA"/>
</dbReference>
<keyword evidence="3" id="KW-1185">Reference proteome</keyword>
<evidence type="ECO:0000313" key="2">
    <source>
        <dbReference type="EMBL" id="KAK6504657.1"/>
    </source>
</evidence>
<accession>A0AAV9W945</accession>